<sequence>MLSLALHLDPVISLSQMAFHSKTPYSVSSISGKRLPMRKWSGHSSQLGRQEQRGEPLMAMHYPQHLTVPKCILPVVKWVRVYIRCLGCTRRHFTYQIALKAAKSTVRCVVPIAICSPQESRQYTPLFPA</sequence>
<proteinExistence type="predicted"/>
<gene>
    <name evidence="1" type="ORF">SCLCIDRAFT_660249</name>
</gene>
<evidence type="ECO:0000313" key="1">
    <source>
        <dbReference type="EMBL" id="KIM64148.1"/>
    </source>
</evidence>
<dbReference type="Proteomes" id="UP000053989">
    <property type="component" value="Unassembled WGS sequence"/>
</dbReference>
<reference evidence="2" key="2">
    <citation type="submission" date="2015-01" db="EMBL/GenBank/DDBJ databases">
        <title>Evolutionary Origins and Diversification of the Mycorrhizal Mutualists.</title>
        <authorList>
            <consortium name="DOE Joint Genome Institute"/>
            <consortium name="Mycorrhizal Genomics Consortium"/>
            <person name="Kohler A."/>
            <person name="Kuo A."/>
            <person name="Nagy L.G."/>
            <person name="Floudas D."/>
            <person name="Copeland A."/>
            <person name="Barry K.W."/>
            <person name="Cichocki N."/>
            <person name="Veneault-Fourrey C."/>
            <person name="LaButti K."/>
            <person name="Lindquist E.A."/>
            <person name="Lipzen A."/>
            <person name="Lundell T."/>
            <person name="Morin E."/>
            <person name="Murat C."/>
            <person name="Riley R."/>
            <person name="Ohm R."/>
            <person name="Sun H."/>
            <person name="Tunlid A."/>
            <person name="Henrissat B."/>
            <person name="Grigoriev I.V."/>
            <person name="Hibbett D.S."/>
            <person name="Martin F."/>
        </authorList>
    </citation>
    <scope>NUCLEOTIDE SEQUENCE [LARGE SCALE GENOMIC DNA]</scope>
    <source>
        <strain evidence="2">Foug A</strain>
    </source>
</reference>
<reference evidence="1 2" key="1">
    <citation type="submission" date="2014-04" db="EMBL/GenBank/DDBJ databases">
        <authorList>
            <consortium name="DOE Joint Genome Institute"/>
            <person name="Kuo A."/>
            <person name="Kohler A."/>
            <person name="Nagy L.G."/>
            <person name="Floudas D."/>
            <person name="Copeland A."/>
            <person name="Barry K.W."/>
            <person name="Cichocki N."/>
            <person name="Veneault-Fourrey C."/>
            <person name="LaButti K."/>
            <person name="Lindquist E.A."/>
            <person name="Lipzen A."/>
            <person name="Lundell T."/>
            <person name="Morin E."/>
            <person name="Murat C."/>
            <person name="Sun H."/>
            <person name="Tunlid A."/>
            <person name="Henrissat B."/>
            <person name="Grigoriev I.V."/>
            <person name="Hibbett D.S."/>
            <person name="Martin F."/>
            <person name="Nordberg H.P."/>
            <person name="Cantor M.N."/>
            <person name="Hua S.X."/>
        </authorList>
    </citation>
    <scope>NUCLEOTIDE SEQUENCE [LARGE SCALE GENOMIC DNA]</scope>
    <source>
        <strain evidence="1 2">Foug A</strain>
    </source>
</reference>
<name>A0A0C2ZRK1_9AGAM</name>
<dbReference type="InParanoid" id="A0A0C2ZRK1"/>
<dbReference type="EMBL" id="KN822030">
    <property type="protein sequence ID" value="KIM64148.1"/>
    <property type="molecule type" value="Genomic_DNA"/>
</dbReference>
<keyword evidence="2" id="KW-1185">Reference proteome</keyword>
<accession>A0A0C2ZRK1</accession>
<organism evidence="1 2">
    <name type="scientific">Scleroderma citrinum Foug A</name>
    <dbReference type="NCBI Taxonomy" id="1036808"/>
    <lineage>
        <taxon>Eukaryota</taxon>
        <taxon>Fungi</taxon>
        <taxon>Dikarya</taxon>
        <taxon>Basidiomycota</taxon>
        <taxon>Agaricomycotina</taxon>
        <taxon>Agaricomycetes</taxon>
        <taxon>Agaricomycetidae</taxon>
        <taxon>Boletales</taxon>
        <taxon>Sclerodermatineae</taxon>
        <taxon>Sclerodermataceae</taxon>
        <taxon>Scleroderma</taxon>
    </lineage>
</organism>
<dbReference type="AlphaFoldDB" id="A0A0C2ZRK1"/>
<evidence type="ECO:0000313" key="2">
    <source>
        <dbReference type="Proteomes" id="UP000053989"/>
    </source>
</evidence>
<dbReference type="HOGENOM" id="CLU_1950086_0_0_1"/>
<protein>
    <submittedName>
        <fullName evidence="1">Uncharacterized protein</fullName>
    </submittedName>
</protein>